<proteinExistence type="predicted"/>
<dbReference type="InterPro" id="IPR029033">
    <property type="entry name" value="His_PPase_superfam"/>
</dbReference>
<dbReference type="EMBL" id="CAFBLP010000003">
    <property type="protein sequence ID" value="CAB4860311.1"/>
    <property type="molecule type" value="Genomic_DNA"/>
</dbReference>
<accession>A0A6J7CR34</accession>
<organism evidence="1">
    <name type="scientific">freshwater metagenome</name>
    <dbReference type="NCBI Taxonomy" id="449393"/>
    <lineage>
        <taxon>unclassified sequences</taxon>
        <taxon>metagenomes</taxon>
        <taxon>ecological metagenomes</taxon>
    </lineage>
</organism>
<dbReference type="Pfam" id="PF00300">
    <property type="entry name" value="His_Phos_1"/>
    <property type="match status" value="1"/>
</dbReference>
<reference evidence="1" key="1">
    <citation type="submission" date="2020-05" db="EMBL/GenBank/DDBJ databases">
        <authorList>
            <person name="Chiriac C."/>
            <person name="Salcher M."/>
            <person name="Ghai R."/>
            <person name="Kavagutti S V."/>
        </authorList>
    </citation>
    <scope>NUCLEOTIDE SEQUENCE</scope>
</reference>
<name>A0A6J7CR34_9ZZZZ</name>
<protein>
    <submittedName>
        <fullName evidence="1">Unannotated protein</fullName>
    </submittedName>
</protein>
<dbReference type="InterPro" id="IPR013078">
    <property type="entry name" value="His_Pase_superF_clade-1"/>
</dbReference>
<dbReference type="SUPFAM" id="SSF53254">
    <property type="entry name" value="Phosphoglycerate mutase-like"/>
    <property type="match status" value="1"/>
</dbReference>
<sequence length="152" mass="16534">MLFLVRHAKAGSRGDAPDDTLRTLSKAGWEQAHALVDPLIAAGANAPLLASPYVRCRQTLEPLAARLDLQIALDERLAEEQPLLPLLELIRSAPAGAVLCSHGDMIPDVMAAVQRRGCEFIGEPNWKKASVWVLERDASGNVITARCWPPPR</sequence>
<dbReference type="AlphaFoldDB" id="A0A6J7CR34"/>
<dbReference type="Gene3D" id="3.40.50.1240">
    <property type="entry name" value="Phosphoglycerate mutase-like"/>
    <property type="match status" value="1"/>
</dbReference>
<evidence type="ECO:0000313" key="1">
    <source>
        <dbReference type="EMBL" id="CAB4860311.1"/>
    </source>
</evidence>
<dbReference type="SMART" id="SM00855">
    <property type="entry name" value="PGAM"/>
    <property type="match status" value="1"/>
</dbReference>
<gene>
    <name evidence="1" type="ORF">UFOPK3376_00222</name>
</gene>
<dbReference type="CDD" id="cd07067">
    <property type="entry name" value="HP_PGM_like"/>
    <property type="match status" value="1"/>
</dbReference>